<sequence length="227" mass="25663">MCGRFTNTMTWAEIHALYNIHAEAPPPSNMPARYNIAPTQNVHFAHKDKAGNLEIDYGRWWLVPFFAKELPKAAMFNARIETVDTSGAFREPFKSKRCLISADGYFEWTTIEEDSKKDPWLLQLPDGKPFSFAGLWAHNDKLGVTSCTIITAPAVDHIAHIHTRMPVMLDSSAYETWLDASVQGAAAKAFLLRNQIDSQLEFYRVGREVNLSRYDGSDTKKPILNSL</sequence>
<dbReference type="Proteomes" id="UP000528286">
    <property type="component" value="Unassembled WGS sequence"/>
</dbReference>
<dbReference type="GO" id="GO:0106300">
    <property type="term" value="P:protein-DNA covalent cross-linking repair"/>
    <property type="evidence" value="ECO:0007669"/>
    <property type="project" value="InterPro"/>
</dbReference>
<dbReference type="PANTHER" id="PTHR13604:SF0">
    <property type="entry name" value="ABASIC SITE PROCESSING PROTEIN HMCES"/>
    <property type="match status" value="1"/>
</dbReference>
<comment type="caution">
    <text evidence="9">The sequence shown here is derived from an EMBL/GenBank/DDBJ whole genome shotgun (WGS) entry which is preliminary data.</text>
</comment>
<keyword evidence="7" id="KW-0456">Lyase</keyword>
<dbReference type="EMBL" id="JACIEZ010000025">
    <property type="protein sequence ID" value="MBB4067408.1"/>
    <property type="molecule type" value="Genomic_DNA"/>
</dbReference>
<evidence type="ECO:0000256" key="5">
    <source>
        <dbReference type="ARBA" id="ARBA00023124"/>
    </source>
</evidence>
<evidence type="ECO:0000313" key="10">
    <source>
        <dbReference type="Proteomes" id="UP000528286"/>
    </source>
</evidence>
<dbReference type="RefSeq" id="WP_183368588.1">
    <property type="nucleotide sequence ID" value="NZ_JACIEZ010000025.1"/>
</dbReference>
<dbReference type="EC" id="3.4.-.-" evidence="8"/>
<proteinExistence type="inferred from homology"/>
<dbReference type="Gene3D" id="3.90.1680.10">
    <property type="entry name" value="SOS response associated peptidase-like"/>
    <property type="match status" value="1"/>
</dbReference>
<evidence type="ECO:0000256" key="8">
    <source>
        <dbReference type="RuleBase" id="RU364100"/>
    </source>
</evidence>
<evidence type="ECO:0000313" key="9">
    <source>
        <dbReference type="EMBL" id="MBB4067408.1"/>
    </source>
</evidence>
<protein>
    <recommendedName>
        <fullName evidence="8">Abasic site processing protein</fullName>
        <ecNumber evidence="8">3.4.-.-</ecNumber>
    </recommendedName>
</protein>
<keyword evidence="3" id="KW-0227">DNA damage</keyword>
<evidence type="ECO:0000256" key="7">
    <source>
        <dbReference type="ARBA" id="ARBA00023239"/>
    </source>
</evidence>
<dbReference type="Pfam" id="PF02586">
    <property type="entry name" value="SRAP"/>
    <property type="match status" value="1"/>
</dbReference>
<keyword evidence="6" id="KW-0238">DNA-binding</keyword>
<evidence type="ECO:0000256" key="6">
    <source>
        <dbReference type="ARBA" id="ARBA00023125"/>
    </source>
</evidence>
<accession>A0A7W6J9S3</accession>
<evidence type="ECO:0000256" key="3">
    <source>
        <dbReference type="ARBA" id="ARBA00022763"/>
    </source>
</evidence>
<dbReference type="InterPro" id="IPR036590">
    <property type="entry name" value="SRAP-like"/>
</dbReference>
<dbReference type="GO" id="GO:0003697">
    <property type="term" value="F:single-stranded DNA binding"/>
    <property type="evidence" value="ECO:0007669"/>
    <property type="project" value="InterPro"/>
</dbReference>
<dbReference type="GO" id="GO:0008233">
    <property type="term" value="F:peptidase activity"/>
    <property type="evidence" value="ECO:0007669"/>
    <property type="project" value="UniProtKB-KW"/>
</dbReference>
<dbReference type="SUPFAM" id="SSF143081">
    <property type="entry name" value="BB1717-like"/>
    <property type="match status" value="1"/>
</dbReference>
<evidence type="ECO:0000256" key="1">
    <source>
        <dbReference type="ARBA" id="ARBA00008136"/>
    </source>
</evidence>
<dbReference type="PANTHER" id="PTHR13604">
    <property type="entry name" value="DC12-RELATED"/>
    <property type="match status" value="1"/>
</dbReference>
<evidence type="ECO:0000256" key="4">
    <source>
        <dbReference type="ARBA" id="ARBA00022801"/>
    </source>
</evidence>
<reference evidence="9 10" key="1">
    <citation type="submission" date="2020-08" db="EMBL/GenBank/DDBJ databases">
        <title>Genomic Encyclopedia of Type Strains, Phase IV (KMG-IV): sequencing the most valuable type-strain genomes for metagenomic binning, comparative biology and taxonomic classification.</title>
        <authorList>
            <person name="Goeker M."/>
        </authorList>
    </citation>
    <scope>NUCLEOTIDE SEQUENCE [LARGE SCALE GENOMIC DNA]</scope>
    <source>
        <strain evidence="9 10">DSM 29853</strain>
    </source>
</reference>
<keyword evidence="2 8" id="KW-0645">Protease</keyword>
<evidence type="ECO:0000256" key="2">
    <source>
        <dbReference type="ARBA" id="ARBA00022670"/>
    </source>
</evidence>
<keyword evidence="5" id="KW-0190">Covalent protein-DNA linkage</keyword>
<dbReference type="GO" id="GO:0006508">
    <property type="term" value="P:proteolysis"/>
    <property type="evidence" value="ECO:0007669"/>
    <property type="project" value="UniProtKB-KW"/>
</dbReference>
<dbReference type="GO" id="GO:0016829">
    <property type="term" value="F:lyase activity"/>
    <property type="evidence" value="ECO:0007669"/>
    <property type="project" value="UniProtKB-KW"/>
</dbReference>
<organism evidence="9 10">
    <name type="scientific">Gellertiella hungarica</name>
    <dbReference type="NCBI Taxonomy" id="1572859"/>
    <lineage>
        <taxon>Bacteria</taxon>
        <taxon>Pseudomonadati</taxon>
        <taxon>Pseudomonadota</taxon>
        <taxon>Alphaproteobacteria</taxon>
        <taxon>Hyphomicrobiales</taxon>
        <taxon>Rhizobiaceae</taxon>
        <taxon>Gellertiella</taxon>
    </lineage>
</organism>
<dbReference type="InterPro" id="IPR003738">
    <property type="entry name" value="SRAP"/>
</dbReference>
<name>A0A7W6J9S3_9HYPH</name>
<dbReference type="AlphaFoldDB" id="A0A7W6J9S3"/>
<keyword evidence="4 8" id="KW-0378">Hydrolase</keyword>
<comment type="similarity">
    <text evidence="1 8">Belongs to the SOS response-associated peptidase family.</text>
</comment>
<gene>
    <name evidence="9" type="ORF">GGR23_004641</name>
</gene>
<keyword evidence="10" id="KW-1185">Reference proteome</keyword>